<dbReference type="EMBL" id="CAJOBI010137209">
    <property type="protein sequence ID" value="CAF4751204.1"/>
    <property type="molecule type" value="Genomic_DNA"/>
</dbReference>
<sequence>LSCRRLTDKRFDRPLGESFKSLGVQGGDVVVSIGSFLIVGELLIDVFIVNACC</sequence>
<reference evidence="1" key="1">
    <citation type="submission" date="2021-02" db="EMBL/GenBank/DDBJ databases">
        <authorList>
            <person name="Nowell W R."/>
        </authorList>
    </citation>
    <scope>NUCLEOTIDE SEQUENCE</scope>
</reference>
<name>A0A8S3AP22_9BILA</name>
<evidence type="ECO:0000313" key="3">
    <source>
        <dbReference type="Proteomes" id="UP000676336"/>
    </source>
</evidence>
<dbReference type="Proteomes" id="UP000681720">
    <property type="component" value="Unassembled WGS sequence"/>
</dbReference>
<organism evidence="1 3">
    <name type="scientific">Rotaria magnacalcarata</name>
    <dbReference type="NCBI Taxonomy" id="392030"/>
    <lineage>
        <taxon>Eukaryota</taxon>
        <taxon>Metazoa</taxon>
        <taxon>Spiralia</taxon>
        <taxon>Gnathifera</taxon>
        <taxon>Rotifera</taxon>
        <taxon>Eurotatoria</taxon>
        <taxon>Bdelloidea</taxon>
        <taxon>Philodinida</taxon>
        <taxon>Philodinidae</taxon>
        <taxon>Rotaria</taxon>
    </lineage>
</organism>
<dbReference type="Proteomes" id="UP000676336">
    <property type="component" value="Unassembled WGS sequence"/>
</dbReference>
<evidence type="ECO:0000313" key="1">
    <source>
        <dbReference type="EMBL" id="CAF4751204.1"/>
    </source>
</evidence>
<dbReference type="AlphaFoldDB" id="A0A8S3AP22"/>
<evidence type="ECO:0000313" key="2">
    <source>
        <dbReference type="EMBL" id="CAF4820387.1"/>
    </source>
</evidence>
<feature type="non-terminal residue" evidence="1">
    <location>
        <position position="1"/>
    </location>
</feature>
<protein>
    <submittedName>
        <fullName evidence="1">Uncharacterized protein</fullName>
    </submittedName>
</protein>
<comment type="caution">
    <text evidence="1">The sequence shown here is derived from an EMBL/GenBank/DDBJ whole genome shotgun (WGS) entry which is preliminary data.</text>
</comment>
<proteinExistence type="predicted"/>
<gene>
    <name evidence="2" type="ORF">GIL414_LOCUS47986</name>
    <name evidence="1" type="ORF">SMN809_LOCUS45136</name>
</gene>
<accession>A0A8S3AP22</accession>
<dbReference type="EMBL" id="CAJOBJ010154568">
    <property type="protein sequence ID" value="CAF4820387.1"/>
    <property type="molecule type" value="Genomic_DNA"/>
</dbReference>